<sequence length="704" mass="80868">MYSSTGISLQELLQAQGMLEPDNEDDYVLISSETYGMHVEGLDQPATEVIPELADSEWIRKERLVGKLTLPLSRAEDVSAMFHLVEHDIEQHFASVAPPSEDSGLMEHHNIARMMSNLFDTLILWQSGWDRPLKHLDVLFTAHFHGLLHSYTRSTKFHRYLEIYFRSTLPPLEKVNFNSSSQNSGKLGAAAMKPHKELHRLGYLPRYSSMLVDLAYERIKRLVQSDGDEGGEAGGDEAQDEEEDIASWSRPMLGILRKEVHRQVVAWLYIYINAGNDRDYQRKPNIDARIEYALQSALFERRVRELFDIIVDFPDSQPGLEDIRTKDIISQYVSTIRAVKIVDSSGILLYAIAGPIQEYLKQRRDTISCLVSMLVDGNDLIEAGEDQPDKIKPIQVKHEQAEDWSNPNWDPEPIDAAPEFKSQKASDIISTLVGMYDSRETIVIELQQWLAKRLLIAQDYEVDAEIMEIEKLKLRFGDAALHVCDIMLKDIADSKRTNTRIQSEQRLPVKPKILSHLYWPAIKEPKFRLPKRLQKMQDQYANAYHKFRQDKKLKFYHQGTVVIEVQLQDRRLEVEVTLLQAAVLEAFSKQCPSVYFKWIPTKRLTGCPADRMTLDALTKRLRHKDQSQVQHAADYWVNVGVLHTETDGSFVLLEVSAEQDMEQDGSGDLPRDEPVDLESAEEIRHDLHEKHWPPGAFYGVCQQE</sequence>
<proteinExistence type="predicted"/>
<accession>A0ACC2WLZ9</accession>
<protein>
    <submittedName>
        <fullName evidence="1">Uncharacterized protein</fullName>
    </submittedName>
</protein>
<dbReference type="Proteomes" id="UP001230649">
    <property type="component" value="Unassembled WGS sequence"/>
</dbReference>
<keyword evidence="2" id="KW-1185">Reference proteome</keyword>
<reference evidence="1" key="1">
    <citation type="submission" date="2023-04" db="EMBL/GenBank/DDBJ databases">
        <title>Draft Genome sequencing of Naganishia species isolated from polar environments using Oxford Nanopore Technology.</title>
        <authorList>
            <person name="Leo P."/>
            <person name="Venkateswaran K."/>
        </authorList>
    </citation>
    <scope>NUCLEOTIDE SEQUENCE</scope>
    <source>
        <strain evidence="1">MNA-CCFEE 5262</strain>
    </source>
</reference>
<evidence type="ECO:0000313" key="2">
    <source>
        <dbReference type="Proteomes" id="UP001230649"/>
    </source>
</evidence>
<organism evidence="1 2">
    <name type="scientific">Naganishia adeliensis</name>
    <dbReference type="NCBI Taxonomy" id="92952"/>
    <lineage>
        <taxon>Eukaryota</taxon>
        <taxon>Fungi</taxon>
        <taxon>Dikarya</taxon>
        <taxon>Basidiomycota</taxon>
        <taxon>Agaricomycotina</taxon>
        <taxon>Tremellomycetes</taxon>
        <taxon>Filobasidiales</taxon>
        <taxon>Filobasidiaceae</taxon>
        <taxon>Naganishia</taxon>
    </lineage>
</organism>
<gene>
    <name evidence="1" type="ORF">QFC20_002231</name>
</gene>
<comment type="caution">
    <text evidence="1">The sequence shown here is derived from an EMBL/GenBank/DDBJ whole genome shotgun (WGS) entry which is preliminary data.</text>
</comment>
<evidence type="ECO:0000313" key="1">
    <source>
        <dbReference type="EMBL" id="KAJ9112443.1"/>
    </source>
</evidence>
<dbReference type="EMBL" id="JASBWS010000015">
    <property type="protein sequence ID" value="KAJ9112443.1"/>
    <property type="molecule type" value="Genomic_DNA"/>
</dbReference>
<name>A0ACC2WLZ9_9TREE</name>